<feature type="binding site" evidence="12">
    <location>
        <begin position="75"/>
        <end position="76"/>
    </location>
    <ligand>
        <name>pyridoxal 5'-phosphate</name>
        <dbReference type="ChEBI" id="CHEBI:597326"/>
    </ligand>
</feature>
<evidence type="ECO:0000256" key="3">
    <source>
        <dbReference type="ARBA" id="ARBA00006904"/>
    </source>
</evidence>
<evidence type="ECO:0000256" key="8">
    <source>
        <dbReference type="ARBA" id="ARBA00023096"/>
    </source>
</evidence>
<keyword evidence="9 12" id="KW-0718">Serine biosynthesis</keyword>
<keyword evidence="4 12" id="KW-0032">Aminotransferase</keyword>
<dbReference type="SUPFAM" id="SSF53383">
    <property type="entry name" value="PLP-dependent transferases"/>
    <property type="match status" value="1"/>
</dbReference>
<dbReference type="PANTHER" id="PTHR43247">
    <property type="entry name" value="PHOSPHOSERINE AMINOTRANSFERASE"/>
    <property type="match status" value="1"/>
</dbReference>
<dbReference type="Proteomes" id="UP000219353">
    <property type="component" value="Unassembled WGS sequence"/>
</dbReference>
<dbReference type="InterPro" id="IPR020578">
    <property type="entry name" value="Aminotrans_V_PyrdxlP_BS"/>
</dbReference>
<reference evidence="16" key="1">
    <citation type="submission" date="2017-09" db="EMBL/GenBank/DDBJ databases">
        <authorList>
            <person name="Varghese N."/>
            <person name="Submissions S."/>
        </authorList>
    </citation>
    <scope>NUCLEOTIDE SEQUENCE [LARGE SCALE GENOMIC DNA]</scope>
    <source>
        <strain evidence="16">CGMCC 1.12461</strain>
    </source>
</reference>
<comment type="function">
    <text evidence="12">Catalyzes the reversible conversion of 3-phosphohydroxypyruvate to phosphoserine and of 3-hydroxy-2-oxo-4-phosphonooxybutanoate to phosphohydroxythreonine.</text>
</comment>
<evidence type="ECO:0000313" key="16">
    <source>
        <dbReference type="Proteomes" id="UP000219353"/>
    </source>
</evidence>
<feature type="binding site" evidence="12">
    <location>
        <position position="158"/>
    </location>
    <ligand>
        <name>pyridoxal 5'-phosphate</name>
        <dbReference type="ChEBI" id="CHEBI:597326"/>
    </ligand>
</feature>
<proteinExistence type="inferred from homology"/>
<comment type="subcellular location">
    <subcellularLocation>
        <location evidence="12">Cytoplasm</location>
    </subcellularLocation>
</comment>
<evidence type="ECO:0000256" key="2">
    <source>
        <dbReference type="ARBA" id="ARBA00005099"/>
    </source>
</evidence>
<comment type="subunit">
    <text evidence="12">Homodimer.</text>
</comment>
<keyword evidence="16" id="KW-1185">Reference proteome</keyword>
<dbReference type="NCBIfam" id="TIGR01364">
    <property type="entry name" value="serC_1"/>
    <property type="match status" value="1"/>
</dbReference>
<dbReference type="HAMAP" id="MF_00160">
    <property type="entry name" value="SerC_aminotrans_5"/>
    <property type="match status" value="1"/>
</dbReference>
<evidence type="ECO:0000256" key="7">
    <source>
        <dbReference type="ARBA" id="ARBA00022898"/>
    </source>
</evidence>
<dbReference type="UniPathway" id="UPA00244">
    <property type="reaction ID" value="UER00311"/>
</dbReference>
<dbReference type="CDD" id="cd00611">
    <property type="entry name" value="PSAT_like"/>
    <property type="match status" value="1"/>
</dbReference>
<comment type="cofactor">
    <cofactor evidence="12">
        <name>pyridoxal 5'-phosphate</name>
        <dbReference type="ChEBI" id="CHEBI:597326"/>
    </cofactor>
    <text evidence="12">Binds 1 pyridoxal phosphate per subunit.</text>
</comment>
<dbReference type="FunFam" id="3.40.640.10:FF:000010">
    <property type="entry name" value="Phosphoserine aminotransferase"/>
    <property type="match status" value="1"/>
</dbReference>
<feature type="binding site" evidence="12">
    <location>
        <position position="41"/>
    </location>
    <ligand>
        <name>L-glutamate</name>
        <dbReference type="ChEBI" id="CHEBI:29985"/>
    </ligand>
</feature>
<dbReference type="Pfam" id="PF00266">
    <property type="entry name" value="Aminotran_5"/>
    <property type="match status" value="1"/>
</dbReference>
<dbReference type="GO" id="GO:0030170">
    <property type="term" value="F:pyridoxal phosphate binding"/>
    <property type="evidence" value="ECO:0007669"/>
    <property type="project" value="UniProtKB-UniRule"/>
</dbReference>
<comment type="catalytic activity">
    <reaction evidence="11 12 13">
        <text>O-phospho-L-serine + 2-oxoglutarate = 3-phosphooxypyruvate + L-glutamate</text>
        <dbReference type="Rhea" id="RHEA:14329"/>
        <dbReference type="ChEBI" id="CHEBI:16810"/>
        <dbReference type="ChEBI" id="CHEBI:18110"/>
        <dbReference type="ChEBI" id="CHEBI:29985"/>
        <dbReference type="ChEBI" id="CHEBI:57524"/>
        <dbReference type="EC" id="2.6.1.52"/>
    </reaction>
</comment>
<comment type="catalytic activity">
    <reaction evidence="10 12">
        <text>4-(phosphooxy)-L-threonine + 2-oxoglutarate = (R)-3-hydroxy-2-oxo-4-phosphooxybutanoate + L-glutamate</text>
        <dbReference type="Rhea" id="RHEA:16573"/>
        <dbReference type="ChEBI" id="CHEBI:16810"/>
        <dbReference type="ChEBI" id="CHEBI:29985"/>
        <dbReference type="ChEBI" id="CHEBI:58452"/>
        <dbReference type="ChEBI" id="CHEBI:58538"/>
        <dbReference type="EC" id="2.6.1.52"/>
    </reaction>
</comment>
<keyword evidence="5 12" id="KW-0028">Amino-acid biosynthesis</keyword>
<dbReference type="GO" id="GO:0004648">
    <property type="term" value="F:O-phospho-L-serine:2-oxoglutarate aminotransferase activity"/>
    <property type="evidence" value="ECO:0007669"/>
    <property type="project" value="UniProtKB-UniRule"/>
</dbReference>
<accession>A0A285I3L7</accession>
<keyword evidence="12" id="KW-0963">Cytoplasm</keyword>
<dbReference type="PIRSF" id="PIRSF000525">
    <property type="entry name" value="SerC"/>
    <property type="match status" value="1"/>
</dbReference>
<protein>
    <recommendedName>
        <fullName evidence="12">Phosphoserine aminotransferase</fullName>
        <ecNumber evidence="12">2.6.1.52</ecNumber>
    </recommendedName>
    <alternativeName>
        <fullName evidence="12">Phosphohydroxythreonine aminotransferase</fullName>
        <shortName evidence="12">PSAT</shortName>
    </alternativeName>
</protein>
<comment type="pathway">
    <text evidence="2 12 13">Amino-acid biosynthesis; L-serine biosynthesis; L-serine from 3-phospho-D-glycerate: step 2/3.</text>
</comment>
<comment type="similarity">
    <text evidence="3 12">Belongs to the class-V pyridoxal-phosphate-dependent aminotransferase family. SerC subfamily.</text>
</comment>
<dbReference type="EC" id="2.6.1.52" evidence="12"/>
<dbReference type="PANTHER" id="PTHR43247:SF1">
    <property type="entry name" value="PHOSPHOSERINE AMINOTRANSFERASE"/>
    <property type="match status" value="1"/>
</dbReference>
<organism evidence="15 16">
    <name type="scientific">Arsukibacterium tuosuense</name>
    <dbReference type="NCBI Taxonomy" id="1323745"/>
    <lineage>
        <taxon>Bacteria</taxon>
        <taxon>Pseudomonadati</taxon>
        <taxon>Pseudomonadota</taxon>
        <taxon>Gammaproteobacteria</taxon>
        <taxon>Chromatiales</taxon>
        <taxon>Chromatiaceae</taxon>
        <taxon>Arsukibacterium</taxon>
    </lineage>
</organism>
<evidence type="ECO:0000256" key="6">
    <source>
        <dbReference type="ARBA" id="ARBA00022679"/>
    </source>
</evidence>
<gene>
    <name evidence="12" type="primary">serC</name>
    <name evidence="15" type="ORF">SAMN06297280_0322</name>
</gene>
<dbReference type="EMBL" id="OBEB01000001">
    <property type="protein sequence ID" value="SNY41541.1"/>
    <property type="molecule type" value="Genomic_DNA"/>
</dbReference>
<dbReference type="UniPathway" id="UPA00135">
    <property type="reaction ID" value="UER00197"/>
</dbReference>
<evidence type="ECO:0000259" key="14">
    <source>
        <dbReference type="Pfam" id="PF00266"/>
    </source>
</evidence>
<name>A0A285I3L7_9GAMM</name>
<dbReference type="InterPro" id="IPR000192">
    <property type="entry name" value="Aminotrans_V_dom"/>
</dbReference>
<keyword evidence="6 12" id="KW-0808">Transferase</keyword>
<dbReference type="InterPro" id="IPR022278">
    <property type="entry name" value="Pser_aminoTfrase"/>
</dbReference>
<comment type="pathway">
    <text evidence="1 12">Cofactor biosynthesis; pyridoxine 5'-phosphate biosynthesis; pyridoxine 5'-phosphate from D-erythrose 4-phosphate: step 3/5.</text>
</comment>
<evidence type="ECO:0000256" key="11">
    <source>
        <dbReference type="ARBA" id="ARBA00049007"/>
    </source>
</evidence>
<dbReference type="InterPro" id="IPR015424">
    <property type="entry name" value="PyrdxlP-dep_Trfase"/>
</dbReference>
<evidence type="ECO:0000256" key="10">
    <source>
        <dbReference type="ARBA" id="ARBA00047630"/>
    </source>
</evidence>
<keyword evidence="8 12" id="KW-0664">Pyridoxine biosynthesis</keyword>
<dbReference type="RefSeq" id="WP_097109614.1">
    <property type="nucleotide sequence ID" value="NZ_OBEB01000001.1"/>
</dbReference>
<keyword evidence="7 12" id="KW-0663">Pyridoxal phosphate</keyword>
<feature type="binding site" evidence="12">
    <location>
        <position position="177"/>
    </location>
    <ligand>
        <name>pyridoxal 5'-phosphate</name>
        <dbReference type="ChEBI" id="CHEBI:597326"/>
    </ligand>
</feature>
<dbReference type="GO" id="GO:0006564">
    <property type="term" value="P:L-serine biosynthetic process"/>
    <property type="evidence" value="ECO:0007669"/>
    <property type="project" value="UniProtKB-UniRule"/>
</dbReference>
<evidence type="ECO:0000256" key="9">
    <source>
        <dbReference type="ARBA" id="ARBA00023299"/>
    </source>
</evidence>
<dbReference type="InterPro" id="IPR015421">
    <property type="entry name" value="PyrdxlP-dep_Trfase_major"/>
</dbReference>
<sequence length="365" mass="40199">MTTFNFCAGPAMLPTAVMQQAQQEFINWQQQGCSVMEISHRSKPFIKVAAEAEQDLRDLLNIPANYKVLFMHGGGRGQFSAVPLNLFNAETNSGKSGADYVISGAWSKAAVEEGHKYGNLSVLDIRQKTAEGLRTITGPEQWHLSKNAAFVHCCPNETVDGIEFTDLPQTNAPIVADLSSTILSRPIDVSRYGVIYAGAQKNIGPSGLTLAIVREDLLPVAGAAIPAVLDYRLAAENDSMFNTPPTFAWYLAGLVFKWLKQQGGVTEMATRNQIKASLLYDYIDKSDFYSNDVAKACRSWMNIPFFLADERLNDMFVEQAQLHGLLALKGHRMVGGMRASIYNAMPLEGVQTLVSFMQEFERVNG</sequence>
<evidence type="ECO:0000256" key="12">
    <source>
        <dbReference type="HAMAP-Rule" id="MF_00160"/>
    </source>
</evidence>
<dbReference type="NCBIfam" id="NF003764">
    <property type="entry name" value="PRK05355.1"/>
    <property type="match status" value="1"/>
</dbReference>
<dbReference type="OrthoDB" id="9809412at2"/>
<comment type="caution">
    <text evidence="12">Lacks conserved residue(s) required for the propagation of feature annotation.</text>
</comment>
<dbReference type="FunFam" id="3.90.1150.10:FF:000006">
    <property type="entry name" value="Phosphoserine aminotransferase"/>
    <property type="match status" value="1"/>
</dbReference>
<feature type="binding site" evidence="12">
    <location>
        <position position="106"/>
    </location>
    <ligand>
        <name>pyridoxal 5'-phosphate</name>
        <dbReference type="ChEBI" id="CHEBI:597326"/>
    </ligand>
</feature>
<evidence type="ECO:0000256" key="13">
    <source>
        <dbReference type="RuleBase" id="RU004505"/>
    </source>
</evidence>
<dbReference type="GO" id="GO:0005737">
    <property type="term" value="C:cytoplasm"/>
    <property type="evidence" value="ECO:0007669"/>
    <property type="project" value="UniProtKB-SubCell"/>
</dbReference>
<feature type="modified residue" description="N6-(pyridoxal phosphate)lysine" evidence="12">
    <location>
        <position position="201"/>
    </location>
</feature>
<dbReference type="AlphaFoldDB" id="A0A285I3L7"/>
<dbReference type="GO" id="GO:0008615">
    <property type="term" value="P:pyridoxine biosynthetic process"/>
    <property type="evidence" value="ECO:0007669"/>
    <property type="project" value="UniProtKB-UniRule"/>
</dbReference>
<feature type="binding site" evidence="12">
    <location>
        <begin position="242"/>
        <end position="243"/>
    </location>
    <ligand>
        <name>pyridoxal 5'-phosphate</name>
        <dbReference type="ChEBI" id="CHEBI:597326"/>
    </ligand>
</feature>
<evidence type="ECO:0000256" key="4">
    <source>
        <dbReference type="ARBA" id="ARBA00022576"/>
    </source>
</evidence>
<dbReference type="Gene3D" id="3.90.1150.10">
    <property type="entry name" value="Aspartate Aminotransferase, domain 1"/>
    <property type="match status" value="1"/>
</dbReference>
<evidence type="ECO:0000256" key="1">
    <source>
        <dbReference type="ARBA" id="ARBA00004915"/>
    </source>
</evidence>
<feature type="domain" description="Aminotransferase class V" evidence="14">
    <location>
        <begin position="4"/>
        <end position="353"/>
    </location>
</feature>
<dbReference type="InterPro" id="IPR015422">
    <property type="entry name" value="PyrdxlP-dep_Trfase_small"/>
</dbReference>
<dbReference type="Gene3D" id="3.40.640.10">
    <property type="entry name" value="Type I PLP-dependent aspartate aminotransferase-like (Major domain)"/>
    <property type="match status" value="1"/>
</dbReference>
<feature type="binding site" evidence="12">
    <location>
        <position position="200"/>
    </location>
    <ligand>
        <name>pyridoxal 5'-phosphate</name>
        <dbReference type="ChEBI" id="CHEBI:597326"/>
    </ligand>
</feature>
<evidence type="ECO:0000313" key="15">
    <source>
        <dbReference type="EMBL" id="SNY41541.1"/>
    </source>
</evidence>
<evidence type="ECO:0000256" key="5">
    <source>
        <dbReference type="ARBA" id="ARBA00022605"/>
    </source>
</evidence>
<dbReference type="PROSITE" id="PS00595">
    <property type="entry name" value="AA_TRANSFER_CLASS_5"/>
    <property type="match status" value="1"/>
</dbReference>